<comment type="caution">
    <text evidence="9">The sequence shown here is derived from an EMBL/GenBank/DDBJ whole genome shotgun (WGS) entry which is preliminary data.</text>
</comment>
<dbReference type="GO" id="GO:0005758">
    <property type="term" value="C:mitochondrial intermembrane space"/>
    <property type="evidence" value="ECO:0007669"/>
    <property type="project" value="TreeGrafter"/>
</dbReference>
<gene>
    <name evidence="9" type="primary">PRD1_2</name>
    <name evidence="9" type="ORF">H4R20_000368</name>
</gene>
<evidence type="ECO:0000256" key="1">
    <source>
        <dbReference type="ARBA" id="ARBA00006040"/>
    </source>
</evidence>
<protein>
    <submittedName>
        <fullName evidence="9">Metalloendopeptidase</fullName>
        <ecNumber evidence="9">3.4.24.37</ecNumber>
    </submittedName>
</protein>
<dbReference type="GO" id="GO:0006518">
    <property type="term" value="P:peptide metabolic process"/>
    <property type="evidence" value="ECO:0007669"/>
    <property type="project" value="TreeGrafter"/>
</dbReference>
<dbReference type="InterPro" id="IPR045090">
    <property type="entry name" value="Pept_M3A_M3B"/>
</dbReference>
<name>A0A9W8LU80_9FUNG</name>
<accession>A0A9W8LU80</accession>
<dbReference type="OrthoDB" id="534666at2759"/>
<evidence type="ECO:0000256" key="5">
    <source>
        <dbReference type="ARBA" id="ARBA00022833"/>
    </source>
</evidence>
<dbReference type="Proteomes" id="UP001140094">
    <property type="component" value="Unassembled WGS sequence"/>
</dbReference>
<dbReference type="InterPro" id="IPR024079">
    <property type="entry name" value="MetalloPept_cat_dom_sf"/>
</dbReference>
<keyword evidence="5 7" id="KW-0862">Zinc</keyword>
<dbReference type="GO" id="GO:0046872">
    <property type="term" value="F:metal ion binding"/>
    <property type="evidence" value="ECO:0007669"/>
    <property type="project" value="UniProtKB-UniRule"/>
</dbReference>
<reference evidence="9" key="1">
    <citation type="submission" date="2022-07" db="EMBL/GenBank/DDBJ databases">
        <title>Phylogenomic reconstructions and comparative analyses of Kickxellomycotina fungi.</title>
        <authorList>
            <person name="Reynolds N.K."/>
            <person name="Stajich J.E."/>
            <person name="Barry K."/>
            <person name="Grigoriev I.V."/>
            <person name="Crous P."/>
            <person name="Smith M.E."/>
        </authorList>
    </citation>
    <scope>NUCLEOTIDE SEQUENCE</scope>
    <source>
        <strain evidence="9">NRRL 1565</strain>
    </source>
</reference>
<keyword evidence="10" id="KW-1185">Reference proteome</keyword>
<feature type="domain" description="Peptidase M3A/M3B catalytic" evidence="8">
    <location>
        <begin position="86"/>
        <end position="531"/>
    </location>
</feature>
<keyword evidence="3 7" id="KW-0479">Metal-binding</keyword>
<evidence type="ECO:0000313" key="10">
    <source>
        <dbReference type="Proteomes" id="UP001140094"/>
    </source>
</evidence>
<dbReference type="SUPFAM" id="SSF55486">
    <property type="entry name" value="Metalloproteases ('zincins'), catalytic domain"/>
    <property type="match status" value="1"/>
</dbReference>
<dbReference type="PANTHER" id="PTHR11804">
    <property type="entry name" value="PROTEASE M3 THIMET OLIGOPEPTIDASE-RELATED"/>
    <property type="match status" value="1"/>
</dbReference>
<comment type="cofactor">
    <cofactor evidence="7">
        <name>Zn(2+)</name>
        <dbReference type="ChEBI" id="CHEBI:29105"/>
    </cofactor>
    <text evidence="7">Binds 1 zinc ion.</text>
</comment>
<dbReference type="GO" id="GO:0006508">
    <property type="term" value="P:proteolysis"/>
    <property type="evidence" value="ECO:0007669"/>
    <property type="project" value="UniProtKB-KW"/>
</dbReference>
<comment type="similarity">
    <text evidence="1 7">Belongs to the peptidase M3 family.</text>
</comment>
<dbReference type="EC" id="3.4.24.37" evidence="9"/>
<evidence type="ECO:0000256" key="6">
    <source>
        <dbReference type="ARBA" id="ARBA00023049"/>
    </source>
</evidence>
<dbReference type="GO" id="GO:0004222">
    <property type="term" value="F:metalloendopeptidase activity"/>
    <property type="evidence" value="ECO:0007669"/>
    <property type="project" value="UniProtKB-EC"/>
</dbReference>
<dbReference type="InterPro" id="IPR001567">
    <property type="entry name" value="Pept_M3A_M3B_dom"/>
</dbReference>
<keyword evidence="6 7" id="KW-0482">Metalloprotease</keyword>
<evidence type="ECO:0000256" key="7">
    <source>
        <dbReference type="RuleBase" id="RU003435"/>
    </source>
</evidence>
<dbReference type="PANTHER" id="PTHR11804:SF84">
    <property type="entry name" value="SACCHAROLYSIN"/>
    <property type="match status" value="1"/>
</dbReference>
<evidence type="ECO:0000259" key="8">
    <source>
        <dbReference type="Pfam" id="PF01432"/>
    </source>
</evidence>
<dbReference type="InterPro" id="IPR024077">
    <property type="entry name" value="Neurolysin/TOP_dom2"/>
</dbReference>
<evidence type="ECO:0000256" key="4">
    <source>
        <dbReference type="ARBA" id="ARBA00022801"/>
    </source>
</evidence>
<evidence type="ECO:0000256" key="3">
    <source>
        <dbReference type="ARBA" id="ARBA00022723"/>
    </source>
</evidence>
<keyword evidence="4 7" id="KW-0378">Hydrolase</keyword>
<dbReference type="Gene3D" id="3.40.390.10">
    <property type="entry name" value="Collagenase (Catalytic Domain)"/>
    <property type="match status" value="1"/>
</dbReference>
<dbReference type="AlphaFoldDB" id="A0A9W8LU80"/>
<dbReference type="Gene3D" id="1.10.1370.10">
    <property type="entry name" value="Neurolysin, domain 3"/>
    <property type="match status" value="1"/>
</dbReference>
<sequence>MELTFRRTGLLLSEDKREHLAKLETRLSELEYLFNCNINDMEQQVLFTREELDGLPDSYFCSLGTKQDNGETRYIVTTSYCHYLPVMKYARNEDTRKLLYTAMESRCSENISILEEAVQIRSEKAQLLGYTSFSEYMLETRSASTPNVALEMLGKLRGRLTVLAKKELNEIEALKRLDMKTSKLPFKGVFEWDIEHYICKAAAPKLELKEKFCEYFSMDTVLPNLLTFFQELFGVSIIHMENSNVWNPDVVALEIWESDKETFIGSLYLDLYARDGKANQAALFPLCYGHQRRDGSRKHAAMALILDFPMPSYPNPTLLEHADVCTLMSMLGQAIYNTCSITRLSELYTDSRDTFSEAIAQMAEHFAWEPSVLRRIAVHCQSGKPIPDDILTALVANKNVGSGLSNLRQLFYGMYDLSIHNSTKDVVDIQKIYNEMAKDVAMINNGDAATLGAATFSHIMSDYESIYFEYLQAAIYGADLFLKHNLRDDTDNIKPIAEFGRDMLRPVSGSNKMKHMSSFHGRDPNCEAFLKLLA</sequence>
<organism evidence="9 10">
    <name type="scientific">Coemansia guatemalensis</name>
    <dbReference type="NCBI Taxonomy" id="2761395"/>
    <lineage>
        <taxon>Eukaryota</taxon>
        <taxon>Fungi</taxon>
        <taxon>Fungi incertae sedis</taxon>
        <taxon>Zoopagomycota</taxon>
        <taxon>Kickxellomycotina</taxon>
        <taxon>Kickxellomycetes</taxon>
        <taxon>Kickxellales</taxon>
        <taxon>Kickxellaceae</taxon>
        <taxon>Coemansia</taxon>
    </lineage>
</organism>
<proteinExistence type="inferred from homology"/>
<dbReference type="EMBL" id="JANBUO010000010">
    <property type="protein sequence ID" value="KAJ2809128.1"/>
    <property type="molecule type" value="Genomic_DNA"/>
</dbReference>
<dbReference type="Pfam" id="PF01432">
    <property type="entry name" value="Peptidase_M3"/>
    <property type="match status" value="1"/>
</dbReference>
<keyword evidence="2 7" id="KW-0645">Protease</keyword>
<evidence type="ECO:0000313" key="9">
    <source>
        <dbReference type="EMBL" id="KAJ2809128.1"/>
    </source>
</evidence>
<evidence type="ECO:0000256" key="2">
    <source>
        <dbReference type="ARBA" id="ARBA00022670"/>
    </source>
</evidence>